<dbReference type="PANTHER" id="PTHR22951">
    <property type="entry name" value="CLATHRIN ASSEMBLY PROTEIN"/>
    <property type="match status" value="1"/>
</dbReference>
<proteinExistence type="predicted"/>
<protein>
    <submittedName>
        <fullName evidence="10">Putative clathrin assembly protein</fullName>
    </submittedName>
</protein>
<reference evidence="10" key="1">
    <citation type="submission" date="2020-09" db="EMBL/GenBank/DDBJ databases">
        <title>Genome-Enabled Discovery of Anthraquinone Biosynthesis in Senna tora.</title>
        <authorList>
            <person name="Kang S.-H."/>
            <person name="Pandey R.P."/>
            <person name="Lee C.-M."/>
            <person name="Sim J.-S."/>
            <person name="Jeong J.-T."/>
            <person name="Choi B.-S."/>
            <person name="Jung M."/>
            <person name="Ginzburg D."/>
            <person name="Zhao K."/>
            <person name="Won S.Y."/>
            <person name="Oh T.-J."/>
            <person name="Yu Y."/>
            <person name="Kim N.-H."/>
            <person name="Lee O.R."/>
            <person name="Lee T.-H."/>
            <person name="Bashyal P."/>
            <person name="Kim T.-S."/>
            <person name="Lee W.-H."/>
            <person name="Kawkins C."/>
            <person name="Kim C.-K."/>
            <person name="Kim J.S."/>
            <person name="Ahn B.O."/>
            <person name="Rhee S.Y."/>
            <person name="Sohng J.K."/>
        </authorList>
    </citation>
    <scope>NUCLEOTIDE SEQUENCE</scope>
    <source>
        <tissue evidence="10">Leaf</tissue>
    </source>
</reference>
<dbReference type="GO" id="GO:0000149">
    <property type="term" value="F:SNARE binding"/>
    <property type="evidence" value="ECO:0007669"/>
    <property type="project" value="TreeGrafter"/>
</dbReference>
<evidence type="ECO:0000256" key="6">
    <source>
        <dbReference type="ARBA" id="ARBA00023136"/>
    </source>
</evidence>
<dbReference type="InterPro" id="IPR045192">
    <property type="entry name" value="AP180-like"/>
</dbReference>
<dbReference type="PANTHER" id="PTHR22951:SF76">
    <property type="entry name" value="OS09G0468150 PROTEIN"/>
    <property type="match status" value="1"/>
</dbReference>
<organism evidence="10 11">
    <name type="scientific">Senna tora</name>
    <dbReference type="NCBI Taxonomy" id="362788"/>
    <lineage>
        <taxon>Eukaryota</taxon>
        <taxon>Viridiplantae</taxon>
        <taxon>Streptophyta</taxon>
        <taxon>Embryophyta</taxon>
        <taxon>Tracheophyta</taxon>
        <taxon>Spermatophyta</taxon>
        <taxon>Magnoliopsida</taxon>
        <taxon>eudicotyledons</taxon>
        <taxon>Gunneridae</taxon>
        <taxon>Pentapetalae</taxon>
        <taxon>rosids</taxon>
        <taxon>fabids</taxon>
        <taxon>Fabales</taxon>
        <taxon>Fabaceae</taxon>
        <taxon>Caesalpinioideae</taxon>
        <taxon>Cassia clade</taxon>
        <taxon>Senna</taxon>
    </lineage>
</organism>
<feature type="domain" description="ENTH" evidence="9">
    <location>
        <begin position="19"/>
        <end position="157"/>
    </location>
</feature>
<comment type="subcellular location">
    <subcellularLocation>
        <location evidence="1">Cytoplasmic vesicle</location>
        <location evidence="1">Clathrin-coated vesicle</location>
    </subcellularLocation>
    <subcellularLocation>
        <location evidence="2">Golgi apparatus</location>
    </subcellularLocation>
    <subcellularLocation>
        <location evidence="3">Membrane</location>
        <location evidence="3">Clathrin-coated pit</location>
    </subcellularLocation>
</comment>
<dbReference type="InterPro" id="IPR008942">
    <property type="entry name" value="ENTH_VHS"/>
</dbReference>
<name>A0A834WY51_9FABA</name>
<dbReference type="InterPro" id="IPR011417">
    <property type="entry name" value="ANTH_dom"/>
</dbReference>
<gene>
    <name evidence="10" type="ORF">G2W53_009312</name>
</gene>
<evidence type="ECO:0000256" key="2">
    <source>
        <dbReference type="ARBA" id="ARBA00004555"/>
    </source>
</evidence>
<evidence type="ECO:0000256" key="5">
    <source>
        <dbReference type="ARBA" id="ARBA00023034"/>
    </source>
</evidence>
<evidence type="ECO:0000256" key="7">
    <source>
        <dbReference type="ARBA" id="ARBA00023176"/>
    </source>
</evidence>
<evidence type="ECO:0000313" key="10">
    <source>
        <dbReference type="EMBL" id="KAF7834453.1"/>
    </source>
</evidence>
<dbReference type="GO" id="GO:0005905">
    <property type="term" value="C:clathrin-coated pit"/>
    <property type="evidence" value="ECO:0007669"/>
    <property type="project" value="UniProtKB-SubCell"/>
</dbReference>
<dbReference type="SUPFAM" id="SSF48464">
    <property type="entry name" value="ENTH/VHS domain"/>
    <property type="match status" value="1"/>
</dbReference>
<dbReference type="EMBL" id="JAAIUW010000004">
    <property type="protein sequence ID" value="KAF7834453.1"/>
    <property type="molecule type" value="Genomic_DNA"/>
</dbReference>
<dbReference type="FunFam" id="1.25.40.90:FF:000035">
    <property type="entry name" value="Putative clathrin assembly protein At4g40080"/>
    <property type="match status" value="1"/>
</dbReference>
<dbReference type="CDD" id="cd16987">
    <property type="entry name" value="ANTH_N_AP180_plant"/>
    <property type="match status" value="1"/>
</dbReference>
<evidence type="ECO:0000256" key="4">
    <source>
        <dbReference type="ARBA" id="ARBA00022583"/>
    </source>
</evidence>
<dbReference type="AlphaFoldDB" id="A0A834WY51"/>
<dbReference type="InterPro" id="IPR048050">
    <property type="entry name" value="ANTH_N_plant"/>
</dbReference>
<evidence type="ECO:0000256" key="8">
    <source>
        <dbReference type="ARBA" id="ARBA00023329"/>
    </source>
</evidence>
<dbReference type="InterPro" id="IPR013809">
    <property type="entry name" value="ENTH"/>
</dbReference>
<evidence type="ECO:0000256" key="3">
    <source>
        <dbReference type="ARBA" id="ARBA00004600"/>
    </source>
</evidence>
<keyword evidence="11" id="KW-1185">Reference proteome</keyword>
<dbReference type="GO" id="GO:0006900">
    <property type="term" value="P:vesicle budding from membrane"/>
    <property type="evidence" value="ECO:0007669"/>
    <property type="project" value="TreeGrafter"/>
</dbReference>
<keyword evidence="5" id="KW-0333">Golgi apparatus</keyword>
<dbReference type="GO" id="GO:0072583">
    <property type="term" value="P:clathrin-dependent endocytosis"/>
    <property type="evidence" value="ECO:0007669"/>
    <property type="project" value="InterPro"/>
</dbReference>
<dbReference type="Pfam" id="PF07651">
    <property type="entry name" value="ANTH"/>
    <property type="match status" value="1"/>
</dbReference>
<evidence type="ECO:0000256" key="1">
    <source>
        <dbReference type="ARBA" id="ARBA00004132"/>
    </source>
</evidence>
<keyword evidence="7" id="KW-0168">Coated pit</keyword>
<dbReference type="OrthoDB" id="44015at2759"/>
<comment type="caution">
    <text evidence="10">The sequence shown here is derived from an EMBL/GenBank/DDBJ whole genome shotgun (WGS) entry which is preliminary data.</text>
</comment>
<dbReference type="GO" id="GO:0030136">
    <property type="term" value="C:clathrin-coated vesicle"/>
    <property type="evidence" value="ECO:0007669"/>
    <property type="project" value="UniProtKB-SubCell"/>
</dbReference>
<dbReference type="GO" id="GO:0005794">
    <property type="term" value="C:Golgi apparatus"/>
    <property type="evidence" value="ECO:0007669"/>
    <property type="project" value="UniProtKB-SubCell"/>
</dbReference>
<keyword evidence="6" id="KW-0472">Membrane</keyword>
<dbReference type="Gene3D" id="1.25.40.90">
    <property type="match status" value="1"/>
</dbReference>
<keyword evidence="8" id="KW-0968">Cytoplasmic vesicle</keyword>
<dbReference type="GO" id="GO:0005546">
    <property type="term" value="F:phosphatidylinositol-4,5-bisphosphate binding"/>
    <property type="evidence" value="ECO:0007669"/>
    <property type="project" value="TreeGrafter"/>
</dbReference>
<sequence length="351" mass="39594">MAKLRDLIGVVKDKASQSKAALLSKRATLTLLRATSHDSFTPPTPKHLSTLLSSGDGSRATAAAAVELLMDRLQRTHNSAVALKCLIAVHHIVKRGTFILQDQLSVFPAAGGRNYLKLSDFRDNTTPTSWQLSSWVRFYAQYIEQLLCTSRTLGLFFIGSPHSNDGSREERASGLTNADLLEETDSLLTLIDEIGRKPSDSSASISNNGNKLVEEIANLLEEDWDCIMKEVWARVKEFRERLLGCLSFGEAVELVCELKRMEENKEMRKMVVEGRFWDVVREVKEKADLEAHKEEEEGGGGRRVKLYDFRNARRRHRASESDRFVKVKPFLHPEDSLRFHSGRILSSVTVH</sequence>
<evidence type="ECO:0000259" key="9">
    <source>
        <dbReference type="PROSITE" id="PS50942"/>
    </source>
</evidence>
<evidence type="ECO:0000313" key="11">
    <source>
        <dbReference type="Proteomes" id="UP000634136"/>
    </source>
</evidence>
<dbReference type="Proteomes" id="UP000634136">
    <property type="component" value="Unassembled WGS sequence"/>
</dbReference>
<dbReference type="PROSITE" id="PS50942">
    <property type="entry name" value="ENTH"/>
    <property type="match status" value="1"/>
</dbReference>
<keyword evidence="4" id="KW-0254">Endocytosis</keyword>
<dbReference type="SMART" id="SM00273">
    <property type="entry name" value="ENTH"/>
    <property type="match status" value="1"/>
</dbReference>
<dbReference type="GO" id="GO:0005545">
    <property type="term" value="F:1-phosphatidylinositol binding"/>
    <property type="evidence" value="ECO:0007669"/>
    <property type="project" value="TreeGrafter"/>
</dbReference>
<accession>A0A834WY51</accession>
<dbReference type="GO" id="GO:0048268">
    <property type="term" value="P:clathrin coat assembly"/>
    <property type="evidence" value="ECO:0007669"/>
    <property type="project" value="InterPro"/>
</dbReference>
<dbReference type="GO" id="GO:0032050">
    <property type="term" value="F:clathrin heavy chain binding"/>
    <property type="evidence" value="ECO:0007669"/>
    <property type="project" value="TreeGrafter"/>
</dbReference>